<feature type="transmembrane region" description="Helical" evidence="2">
    <location>
        <begin position="27"/>
        <end position="47"/>
    </location>
</feature>
<gene>
    <name evidence="4" type="ORF">GKJPGBOP_07067</name>
</gene>
<evidence type="ECO:0000256" key="1">
    <source>
        <dbReference type="ARBA" id="ARBA00022801"/>
    </source>
</evidence>
<dbReference type="AlphaFoldDB" id="A0A401WDD5"/>
<dbReference type="SUPFAM" id="SSF81606">
    <property type="entry name" value="PP2C-like"/>
    <property type="match status" value="1"/>
</dbReference>
<keyword evidence="2" id="KW-1133">Transmembrane helix</keyword>
<keyword evidence="5" id="KW-1185">Reference proteome</keyword>
<organism evidence="4 5">
    <name type="scientific">Streptomyces paromomycinus</name>
    <name type="common">Streptomyces rimosus subsp. paromomycinus</name>
    <dbReference type="NCBI Taxonomy" id="92743"/>
    <lineage>
        <taxon>Bacteria</taxon>
        <taxon>Bacillati</taxon>
        <taxon>Actinomycetota</taxon>
        <taxon>Actinomycetes</taxon>
        <taxon>Kitasatosporales</taxon>
        <taxon>Streptomycetaceae</taxon>
        <taxon>Streptomyces</taxon>
    </lineage>
</organism>
<protein>
    <submittedName>
        <fullName evidence="4">Membrane protein</fullName>
    </submittedName>
</protein>
<dbReference type="GO" id="GO:0016791">
    <property type="term" value="F:phosphatase activity"/>
    <property type="evidence" value="ECO:0007669"/>
    <property type="project" value="TreeGrafter"/>
</dbReference>
<sequence>MRKQPPSTVERSAGCARNRFTALLPRALFGLAFAFFVLAVVTVSTGVPEPRRLTAGPLSEAATCTASAVALVTLASSAVRRRRQRALDRAGTSAATAQRVLLRPLPGRIGDLRLRGTYLPARTAPRSGGDLYDAVRSPYGTRLLIGDVRAKGMLAVEASALLLRSFREAAYEEEQLTEVARRLEHDARRHIARLPGAETPERFATALLVEIPEGPVARVVHCGHPEPLLVSGGRVRPCPPERPGAPVGMADLVGAGHAVQTLPFRAGERLVLLTDGFTEARDAAGRFHPFTERVGERAAAPLDDLVDGLRADLVRHTGGELRDDAALLVVERLPG</sequence>
<dbReference type="RefSeq" id="WP_125057446.1">
    <property type="nucleotide sequence ID" value="NZ_BHZD01000001.1"/>
</dbReference>
<proteinExistence type="predicted"/>
<dbReference type="PANTHER" id="PTHR43156">
    <property type="entry name" value="STAGE II SPORULATION PROTEIN E-RELATED"/>
    <property type="match status" value="1"/>
</dbReference>
<dbReference type="InterPro" id="IPR052016">
    <property type="entry name" value="Bact_Sigma-Reg"/>
</dbReference>
<dbReference type="EMBL" id="BHZD01000001">
    <property type="protein sequence ID" value="GCD47301.1"/>
    <property type="molecule type" value="Genomic_DNA"/>
</dbReference>
<dbReference type="SMART" id="SM00331">
    <property type="entry name" value="PP2C_SIG"/>
    <property type="match status" value="1"/>
</dbReference>
<dbReference type="Gene3D" id="3.60.40.10">
    <property type="entry name" value="PPM-type phosphatase domain"/>
    <property type="match status" value="1"/>
</dbReference>
<evidence type="ECO:0000313" key="5">
    <source>
        <dbReference type="Proteomes" id="UP000286746"/>
    </source>
</evidence>
<keyword evidence="1" id="KW-0378">Hydrolase</keyword>
<dbReference type="InterPro" id="IPR036457">
    <property type="entry name" value="PPM-type-like_dom_sf"/>
</dbReference>
<dbReference type="PANTHER" id="PTHR43156:SF2">
    <property type="entry name" value="STAGE II SPORULATION PROTEIN E"/>
    <property type="match status" value="1"/>
</dbReference>
<evidence type="ECO:0000256" key="2">
    <source>
        <dbReference type="SAM" id="Phobius"/>
    </source>
</evidence>
<reference evidence="4 5" key="1">
    <citation type="submission" date="2018-11" db="EMBL/GenBank/DDBJ databases">
        <title>Whole genome sequence of Streptomyces paromomycinus NBRC 15454(T).</title>
        <authorList>
            <person name="Komaki H."/>
            <person name="Tamura T."/>
        </authorList>
    </citation>
    <scope>NUCLEOTIDE SEQUENCE [LARGE SCALE GENOMIC DNA]</scope>
    <source>
        <strain evidence="4 5">NBRC 15454</strain>
    </source>
</reference>
<feature type="domain" description="PPM-type phosphatase" evidence="3">
    <location>
        <begin position="114"/>
        <end position="332"/>
    </location>
</feature>
<keyword evidence="2" id="KW-0812">Transmembrane</keyword>
<dbReference type="InterPro" id="IPR001932">
    <property type="entry name" value="PPM-type_phosphatase-like_dom"/>
</dbReference>
<evidence type="ECO:0000313" key="4">
    <source>
        <dbReference type="EMBL" id="GCD47301.1"/>
    </source>
</evidence>
<feature type="transmembrane region" description="Helical" evidence="2">
    <location>
        <begin position="59"/>
        <end position="79"/>
    </location>
</feature>
<dbReference type="Proteomes" id="UP000286746">
    <property type="component" value="Unassembled WGS sequence"/>
</dbReference>
<comment type="caution">
    <text evidence="4">The sequence shown here is derived from an EMBL/GenBank/DDBJ whole genome shotgun (WGS) entry which is preliminary data.</text>
</comment>
<dbReference type="Pfam" id="PF07228">
    <property type="entry name" value="SpoIIE"/>
    <property type="match status" value="1"/>
</dbReference>
<keyword evidence="2" id="KW-0472">Membrane</keyword>
<evidence type="ECO:0000259" key="3">
    <source>
        <dbReference type="SMART" id="SM00331"/>
    </source>
</evidence>
<name>A0A401WDD5_STREY</name>
<accession>A0A401WDD5</accession>